<proteinExistence type="predicted"/>
<name>A0A5C6PTF0_9TELE</name>
<protein>
    <submittedName>
        <fullName evidence="1">Uncharacterized protein</fullName>
    </submittedName>
</protein>
<organism evidence="1 2">
    <name type="scientific">Takifugu flavidus</name>
    <name type="common">sansaifugu</name>
    <dbReference type="NCBI Taxonomy" id="433684"/>
    <lineage>
        <taxon>Eukaryota</taxon>
        <taxon>Metazoa</taxon>
        <taxon>Chordata</taxon>
        <taxon>Craniata</taxon>
        <taxon>Vertebrata</taxon>
        <taxon>Euteleostomi</taxon>
        <taxon>Actinopterygii</taxon>
        <taxon>Neopterygii</taxon>
        <taxon>Teleostei</taxon>
        <taxon>Neoteleostei</taxon>
        <taxon>Acanthomorphata</taxon>
        <taxon>Eupercaria</taxon>
        <taxon>Tetraodontiformes</taxon>
        <taxon>Tetradontoidea</taxon>
        <taxon>Tetraodontidae</taxon>
        <taxon>Takifugu</taxon>
    </lineage>
</organism>
<sequence length="92" mass="10212">MVIHTHNKKPVLLDIQPEVPPLTSEMARTCEISHIKAANERRGVVPQLTVPLRDPRLQSRSTSTLRRKLINRGNACLLLTPNGSPLENEDAG</sequence>
<keyword evidence="2" id="KW-1185">Reference proteome</keyword>
<accession>A0A5C6PTF0</accession>
<evidence type="ECO:0000313" key="1">
    <source>
        <dbReference type="EMBL" id="TWW82161.1"/>
    </source>
</evidence>
<reference evidence="1 2" key="1">
    <citation type="submission" date="2019-04" db="EMBL/GenBank/DDBJ databases">
        <title>Chromosome genome assembly for Takifugu flavidus.</title>
        <authorList>
            <person name="Xiao S."/>
        </authorList>
    </citation>
    <scope>NUCLEOTIDE SEQUENCE [LARGE SCALE GENOMIC DNA]</scope>
    <source>
        <strain evidence="1">HTHZ2018</strain>
        <tissue evidence="1">Muscle</tissue>
    </source>
</reference>
<comment type="caution">
    <text evidence="1">The sequence shown here is derived from an EMBL/GenBank/DDBJ whole genome shotgun (WGS) entry which is preliminary data.</text>
</comment>
<evidence type="ECO:0000313" key="2">
    <source>
        <dbReference type="Proteomes" id="UP000324091"/>
    </source>
</evidence>
<gene>
    <name evidence="1" type="ORF">D4764_01G0019760</name>
</gene>
<dbReference type="EMBL" id="RHFK02000001">
    <property type="protein sequence ID" value="TWW82161.1"/>
    <property type="molecule type" value="Genomic_DNA"/>
</dbReference>
<dbReference type="Proteomes" id="UP000324091">
    <property type="component" value="Chromosome 1"/>
</dbReference>
<dbReference type="AlphaFoldDB" id="A0A5C6PTF0"/>